<dbReference type="Gene3D" id="1.10.3210.10">
    <property type="entry name" value="Hypothetical protein af1432"/>
    <property type="match status" value="1"/>
</dbReference>
<feature type="domain" description="HD" evidence="2">
    <location>
        <begin position="482"/>
        <end position="629"/>
    </location>
</feature>
<accession>A0A0N8GM98</accession>
<dbReference type="InterPro" id="IPR011621">
    <property type="entry name" value="Metal-dep_PHydrolase_7TM_intra"/>
</dbReference>
<reference evidence="3 4" key="1">
    <citation type="submission" date="2015-07" db="EMBL/GenBank/DDBJ databases">
        <title>Genome sequence of Leptolinea tardivitalis DSM 16556.</title>
        <authorList>
            <person name="Hemp J."/>
            <person name="Ward L.M."/>
            <person name="Pace L.A."/>
            <person name="Fischer W.W."/>
        </authorList>
    </citation>
    <scope>NUCLEOTIDE SEQUENCE [LARGE SCALE GENOMIC DNA]</scope>
    <source>
        <strain evidence="3 4">YMTK-2</strain>
    </source>
</reference>
<gene>
    <name evidence="3" type="ORF">ADM99_00990</name>
</gene>
<dbReference type="InterPro" id="IPR006675">
    <property type="entry name" value="HDIG_dom"/>
</dbReference>
<dbReference type="EMBL" id="LGCK01000002">
    <property type="protein sequence ID" value="KPL74698.1"/>
    <property type="molecule type" value="Genomic_DNA"/>
</dbReference>
<dbReference type="OrthoDB" id="9806952at2"/>
<dbReference type="AlphaFoldDB" id="A0A0N8GM98"/>
<evidence type="ECO:0000259" key="2">
    <source>
        <dbReference type="PROSITE" id="PS51831"/>
    </source>
</evidence>
<dbReference type="Pfam" id="PF07698">
    <property type="entry name" value="7TM-7TMR_HD"/>
    <property type="match status" value="1"/>
</dbReference>
<keyword evidence="1" id="KW-1133">Transmembrane helix</keyword>
<keyword evidence="1" id="KW-0812">Transmembrane</keyword>
<dbReference type="InterPro" id="IPR003607">
    <property type="entry name" value="HD/PDEase_dom"/>
</dbReference>
<protein>
    <recommendedName>
        <fullName evidence="2">HD domain-containing protein</fullName>
    </recommendedName>
</protein>
<dbReference type="PANTHER" id="PTHR36442:SF1">
    <property type="entry name" value="CYCLIC-DI-AMP PHOSPHODIESTERASE PGPH"/>
    <property type="match status" value="1"/>
</dbReference>
<dbReference type="SMART" id="SM00471">
    <property type="entry name" value="HDc"/>
    <property type="match status" value="1"/>
</dbReference>
<name>A0A0N8GM98_9CHLR</name>
<feature type="transmembrane region" description="Helical" evidence="1">
    <location>
        <begin position="333"/>
        <end position="359"/>
    </location>
</feature>
<dbReference type="InterPro" id="IPR011624">
    <property type="entry name" value="Metal-dep_PHydrolase_7TM_extra"/>
</dbReference>
<comment type="caution">
    <text evidence="3">The sequence shown here is derived from an EMBL/GenBank/DDBJ whole genome shotgun (WGS) entry which is preliminary data.</text>
</comment>
<dbReference type="SUPFAM" id="SSF109604">
    <property type="entry name" value="HD-domain/PDEase-like"/>
    <property type="match status" value="1"/>
</dbReference>
<keyword evidence="1" id="KW-0472">Membrane</keyword>
<organism evidence="3 4">
    <name type="scientific">Leptolinea tardivitalis</name>
    <dbReference type="NCBI Taxonomy" id="229920"/>
    <lineage>
        <taxon>Bacteria</taxon>
        <taxon>Bacillati</taxon>
        <taxon>Chloroflexota</taxon>
        <taxon>Anaerolineae</taxon>
        <taxon>Anaerolineales</taxon>
        <taxon>Anaerolineaceae</taxon>
        <taxon>Leptolinea</taxon>
    </lineage>
</organism>
<dbReference type="STRING" id="229920.ADM99_00990"/>
<feature type="transmembrane region" description="Helical" evidence="1">
    <location>
        <begin position="421"/>
        <end position="449"/>
    </location>
</feature>
<sequence length="718" mass="79714">MSLLPYQGLKHFFSNRVVSRIILLLLAAVLSYAALIFPLALRPSYLPITVGNVAPQDIQAPSSLTYISEIQTEAARKDAERSIAPIYLPADPAIARQKMDDLRKTMGYITSIRMDQYATREQKSADLQALKNVKFEANETSSILDLSDERWDSIQQEALRVLEEVMRTTIRTDQIYEARQSVPSRISLAFSPASNTIISRLVEPHIEANSQFSEDRTRASVEQARNAVQPVSRSLLSGEIIVRRGQIVTPLIFETLEKFDLVKPKSGYTNYLAPAALIAIIAAFIVFYFIRRPISPINNWQGLLLVAGLFIIFLVLARFIVPNRTVFPYLFPMAAFGLTISCLFNFEVGLILSLALSIVASFGLSSTFDITLYYALTSIIGILILGKGMRISNFLYAAAGIGMTGCAIIIAYRLSPGSLDLIGLATLLGSAFINGLASASLALLFQYFFSQLLGTTTALQLLDLSRPDHPVMQFMLRNAPGSYQHSLQVANLAEQAAEAIGADVLLTRVGALYHDIGKAANPQFFIENQVTGKSNPHDDLTPEVSSATIIRHVSDGIQIARKNHLPPRIIDFIKEHHGTLLTRYQYARAIQESAGQIEQVNIEQFRYPGPRPCSRETALLMLADGCEARARAELPRSEVELRSLVKKVFDYLQQEGQLDQTSLTLRDLNVASDSFVSTLRNSYHPRIIYPEIKPPSSPTEPIIFLTPQEKFDLDNKSK</sequence>
<evidence type="ECO:0000256" key="1">
    <source>
        <dbReference type="SAM" id="Phobius"/>
    </source>
</evidence>
<feature type="transmembrane region" description="Helical" evidence="1">
    <location>
        <begin position="394"/>
        <end position="414"/>
    </location>
</feature>
<dbReference type="RefSeq" id="WP_062423301.1">
    <property type="nucleotide sequence ID" value="NZ_BBYA01000014.1"/>
</dbReference>
<feature type="transmembrane region" description="Helical" evidence="1">
    <location>
        <begin position="21"/>
        <end position="41"/>
    </location>
</feature>
<dbReference type="Pfam" id="PF07697">
    <property type="entry name" value="7TMR-HDED"/>
    <property type="match status" value="1"/>
</dbReference>
<dbReference type="PATRIC" id="fig|229920.5.peg.3013"/>
<proteinExistence type="predicted"/>
<dbReference type="InterPro" id="IPR006674">
    <property type="entry name" value="HD_domain"/>
</dbReference>
<dbReference type="PANTHER" id="PTHR36442">
    <property type="entry name" value="CYCLIC-DI-AMP PHOSPHODIESTERASE PGPH"/>
    <property type="match status" value="1"/>
</dbReference>
<evidence type="ECO:0000313" key="4">
    <source>
        <dbReference type="Proteomes" id="UP000050430"/>
    </source>
</evidence>
<dbReference type="CDD" id="cd00077">
    <property type="entry name" value="HDc"/>
    <property type="match status" value="1"/>
</dbReference>
<dbReference type="PROSITE" id="PS51831">
    <property type="entry name" value="HD"/>
    <property type="match status" value="1"/>
</dbReference>
<dbReference type="NCBIfam" id="TIGR00277">
    <property type="entry name" value="HDIG"/>
    <property type="match status" value="1"/>
</dbReference>
<feature type="transmembrane region" description="Helical" evidence="1">
    <location>
        <begin position="371"/>
        <end position="388"/>
    </location>
</feature>
<dbReference type="Pfam" id="PF01966">
    <property type="entry name" value="HD"/>
    <property type="match status" value="1"/>
</dbReference>
<evidence type="ECO:0000313" key="3">
    <source>
        <dbReference type="EMBL" id="KPL74698.1"/>
    </source>
</evidence>
<feature type="transmembrane region" description="Helical" evidence="1">
    <location>
        <begin position="271"/>
        <end position="290"/>
    </location>
</feature>
<dbReference type="Proteomes" id="UP000050430">
    <property type="component" value="Unassembled WGS sequence"/>
</dbReference>
<dbReference type="InterPro" id="IPR052722">
    <property type="entry name" value="PgpH_phosphodiesterase"/>
</dbReference>
<keyword evidence="4" id="KW-1185">Reference proteome</keyword>
<feature type="transmembrane region" description="Helical" evidence="1">
    <location>
        <begin position="302"/>
        <end position="321"/>
    </location>
</feature>